<feature type="coiled-coil region" evidence="2">
    <location>
        <begin position="416"/>
        <end position="443"/>
    </location>
</feature>
<dbReference type="GO" id="GO:0003677">
    <property type="term" value="F:DNA binding"/>
    <property type="evidence" value="ECO:0007669"/>
    <property type="project" value="InterPro"/>
</dbReference>
<dbReference type="GO" id="GO:0000150">
    <property type="term" value="F:DNA strand exchange activity"/>
    <property type="evidence" value="ECO:0007669"/>
    <property type="project" value="InterPro"/>
</dbReference>
<dbReference type="AlphaFoldDB" id="A0A6I6ALB2"/>
<evidence type="ECO:0000313" key="5">
    <source>
        <dbReference type="EMBL" id="QGQ25861.1"/>
    </source>
</evidence>
<feature type="domain" description="Resolvase/invertase-type recombinase catalytic" evidence="4">
    <location>
        <begin position="24"/>
        <end position="167"/>
    </location>
</feature>
<evidence type="ECO:0000259" key="4">
    <source>
        <dbReference type="SMART" id="SM00857"/>
    </source>
</evidence>
<proteinExistence type="inferred from homology"/>
<organism evidence="5 6">
    <name type="scientific">Gimesia benthica</name>
    <dbReference type="NCBI Taxonomy" id="2608982"/>
    <lineage>
        <taxon>Bacteria</taxon>
        <taxon>Pseudomonadati</taxon>
        <taxon>Planctomycetota</taxon>
        <taxon>Planctomycetia</taxon>
        <taxon>Planctomycetales</taxon>
        <taxon>Planctomycetaceae</taxon>
        <taxon>Gimesia</taxon>
    </lineage>
</organism>
<name>A0A6I6ALB2_9PLAN</name>
<evidence type="ECO:0000313" key="6">
    <source>
        <dbReference type="Proteomes" id="UP000427281"/>
    </source>
</evidence>
<reference evidence="5 6" key="1">
    <citation type="submission" date="2019-09" db="EMBL/GenBank/DDBJ databases">
        <title>Gimesia benthica sp. nov., a novel bacterium isolated from deep-sea water of the Northwest Indian Ocean.</title>
        <authorList>
            <person name="Dai X."/>
        </authorList>
    </citation>
    <scope>NUCLEOTIDE SEQUENCE [LARGE SCALE GENOMIC DNA]</scope>
    <source>
        <strain evidence="5 6">E7</strain>
    </source>
</reference>
<dbReference type="InterPro" id="IPR006119">
    <property type="entry name" value="Resolv_N"/>
</dbReference>
<dbReference type="Proteomes" id="UP000427281">
    <property type="component" value="Chromosome"/>
</dbReference>
<dbReference type="PANTHER" id="PTHR30461:SF26">
    <property type="entry name" value="RESOLVASE HOMOLOG YNEB"/>
    <property type="match status" value="1"/>
</dbReference>
<evidence type="ECO:0000256" key="2">
    <source>
        <dbReference type="SAM" id="Coils"/>
    </source>
</evidence>
<dbReference type="SMART" id="SM00857">
    <property type="entry name" value="Resolvase"/>
    <property type="match status" value="1"/>
</dbReference>
<dbReference type="InterPro" id="IPR050639">
    <property type="entry name" value="SSR_resolvase"/>
</dbReference>
<feature type="region of interest" description="Disordered" evidence="3">
    <location>
        <begin position="636"/>
        <end position="659"/>
    </location>
</feature>
<feature type="region of interest" description="Disordered" evidence="3">
    <location>
        <begin position="263"/>
        <end position="285"/>
    </location>
</feature>
<accession>A0A6I6ALB2</accession>
<feature type="compositionally biased region" description="Basic residues" evidence="3">
    <location>
        <begin position="263"/>
        <end position="274"/>
    </location>
</feature>
<dbReference type="EMBL" id="CP043930">
    <property type="protein sequence ID" value="QGQ25861.1"/>
    <property type="molecule type" value="Genomic_DNA"/>
</dbReference>
<evidence type="ECO:0000256" key="1">
    <source>
        <dbReference type="ARBA" id="ARBA00009913"/>
    </source>
</evidence>
<dbReference type="InterPro" id="IPR036162">
    <property type="entry name" value="Resolvase-like_N_sf"/>
</dbReference>
<dbReference type="CDD" id="cd00338">
    <property type="entry name" value="Ser_Recombinase"/>
    <property type="match status" value="1"/>
</dbReference>
<dbReference type="Gene3D" id="3.40.50.1390">
    <property type="entry name" value="Resolvase, N-terminal catalytic domain"/>
    <property type="match status" value="1"/>
</dbReference>
<keyword evidence="6" id="KW-1185">Reference proteome</keyword>
<keyword evidence="2" id="KW-0175">Coiled coil</keyword>
<protein>
    <submittedName>
        <fullName evidence="5">Recombinase family protein</fullName>
    </submittedName>
</protein>
<comment type="similarity">
    <text evidence="1">Belongs to the site-specific recombinase resolvase family.</text>
</comment>
<evidence type="ECO:0000256" key="3">
    <source>
        <dbReference type="SAM" id="MobiDB-lite"/>
    </source>
</evidence>
<dbReference type="Pfam" id="PF00239">
    <property type="entry name" value="Resolvase"/>
    <property type="match status" value="1"/>
</dbReference>
<dbReference type="KEGG" id="gim:F1728_25735"/>
<dbReference type="SUPFAM" id="SSF53041">
    <property type="entry name" value="Resolvase-like"/>
    <property type="match status" value="1"/>
</dbReference>
<sequence length="659" mass="75617">MELIAMNYRNESSLVPRNGHTLVVGIVARISGCQNQKELSLEDQVDHGKEIAREYYDGEIDFRIIATKGKGERLDRPELAEVETRLEANEFDLLTFEDVGRLVRGVTACLIFGIAVDHGTRVISPNDDIDTNHPDWEPRLMDACKEHVKHNEQASRRIKQKKMNRFKKYGASTPCPIAGYIKPDGAETFSDWSKDEDAAEYLKEGLQILRRTLNGAAVAEYFNEVGFSPGPYCRKDKWDGRMVLRFYRNPILKGLPARGTMHTTKKHITGRRTSSRNPKGPTYREEPHLAFFSPDEIDPVLEALEKKNAHFKRKKNTNGVDCRSLVPKKRTRAFGQHATCFYCGFHYVWGGNGMTDNLMCSNSREWHCWNSVGFNGPHAAHNMLGVILEALSSLEGIDAQYQELLQQTQAGGPSNLRTRENKLDRDEKKIEHENEKIKKLIREVNDVDPTILYEMMSELTERKKKLSQDRLALMYAKNRQLDLPKSTLEIKEILLHHLEDIDIHSHEFGDLIRELVPEIHVYLVRLIDGGHLLPRAKIRLNLAGSIPDVASIPELQQLLSRELTLDLFKPPQRELIRPEAVRLATAGLEQREIARRLEGNPTQTAVWNALKLHQQMLEQGLTSPYKFVDEPPEDYHKLRRHKNKKYSFQPKPGYQRPPL</sequence>
<dbReference type="PANTHER" id="PTHR30461">
    <property type="entry name" value="DNA-INVERTASE FROM LAMBDOID PROPHAGE"/>
    <property type="match status" value="1"/>
</dbReference>
<gene>
    <name evidence="5" type="ORF">F1728_25735</name>
</gene>